<dbReference type="Proteomes" id="UP000494170">
    <property type="component" value="Unassembled WGS sequence"/>
</dbReference>
<feature type="region of interest" description="Disordered" evidence="2">
    <location>
        <begin position="1"/>
        <end position="38"/>
    </location>
</feature>
<evidence type="ECO:0000256" key="1">
    <source>
        <dbReference type="SAM" id="Coils"/>
    </source>
</evidence>
<organism evidence="3 4">
    <name type="scientific">Burkholderia lata (strain ATCC 17760 / DSM 23089 / LMG 22485 / NCIMB 9086 / R18194 / 383)</name>
    <dbReference type="NCBI Taxonomy" id="482957"/>
    <lineage>
        <taxon>Bacteria</taxon>
        <taxon>Pseudomonadati</taxon>
        <taxon>Pseudomonadota</taxon>
        <taxon>Betaproteobacteria</taxon>
        <taxon>Burkholderiales</taxon>
        <taxon>Burkholderiaceae</taxon>
        <taxon>Burkholderia</taxon>
        <taxon>Burkholderia cepacia complex</taxon>
    </lineage>
</organism>
<evidence type="ECO:0000313" key="4">
    <source>
        <dbReference type="Proteomes" id="UP000494170"/>
    </source>
</evidence>
<gene>
    <name evidence="3" type="ORF">BLA6863_03296</name>
</gene>
<feature type="coiled-coil region" evidence="1">
    <location>
        <begin position="138"/>
        <end position="172"/>
    </location>
</feature>
<protein>
    <submittedName>
        <fullName evidence="3">Uncharacterized protein</fullName>
    </submittedName>
</protein>
<keyword evidence="1" id="KW-0175">Coiled coil</keyword>
<name>A0A6P2LT31_BURL3</name>
<dbReference type="EMBL" id="CABVPY010000018">
    <property type="protein sequence ID" value="VWB70304.1"/>
    <property type="molecule type" value="Genomic_DNA"/>
</dbReference>
<accession>A0A6P2LT31</accession>
<feature type="region of interest" description="Disordered" evidence="2">
    <location>
        <begin position="68"/>
        <end position="124"/>
    </location>
</feature>
<evidence type="ECO:0000313" key="3">
    <source>
        <dbReference type="EMBL" id="VWB70304.1"/>
    </source>
</evidence>
<reference evidence="3 4" key="1">
    <citation type="submission" date="2019-09" db="EMBL/GenBank/DDBJ databases">
        <authorList>
            <person name="Depoorter E."/>
        </authorList>
    </citation>
    <scope>NUCLEOTIDE SEQUENCE [LARGE SCALE GENOMIC DNA]</scope>
    <source>
        <strain evidence="3">LMG 6863</strain>
    </source>
</reference>
<dbReference type="RefSeq" id="WP_174941286.1">
    <property type="nucleotide sequence ID" value="NZ_CABVPY010000018.1"/>
</dbReference>
<proteinExistence type="predicted"/>
<feature type="compositionally biased region" description="Polar residues" evidence="2">
    <location>
        <begin position="102"/>
        <end position="120"/>
    </location>
</feature>
<dbReference type="AlphaFoldDB" id="A0A6P2LT31"/>
<feature type="compositionally biased region" description="Low complexity" evidence="2">
    <location>
        <begin position="68"/>
        <end position="82"/>
    </location>
</feature>
<sequence length="221" mass="22702">MSDTNAAPSGAEPDDNHQWTPEQLAAIQAGGTAPMHVNQIPEAGGAVAGELVSDAAGTVSIRASFDSAASTSADARMDSASSPNIESASAIDDPNADASPAAGQSASDTASSVQDASQGGDTAADVSRAEIDATHAQLVAAQLQIADAHELIANLQQQLTDEQAEVMKWQAAYNASTATRVAGEPPAAHRWVSLLEGKLTVLEHEARDELLDVARQLREAL</sequence>
<evidence type="ECO:0000256" key="2">
    <source>
        <dbReference type="SAM" id="MobiDB-lite"/>
    </source>
</evidence>